<dbReference type="AlphaFoldDB" id="A0A017S7Z4"/>
<dbReference type="InterPro" id="IPR053204">
    <property type="entry name" value="Oxopyrrolidines_Biosynth-assoc"/>
</dbReference>
<dbReference type="Pfam" id="PF12311">
    <property type="entry name" value="DUF3632"/>
    <property type="match status" value="1"/>
</dbReference>
<proteinExistence type="predicted"/>
<dbReference type="STRING" id="1388766.A0A017S7Z4"/>
<gene>
    <name evidence="1" type="ORF">EURHEDRAFT_388117</name>
</gene>
<dbReference type="RefSeq" id="XP_040636725.1">
    <property type="nucleotide sequence ID" value="XM_040779728.1"/>
</dbReference>
<dbReference type="GeneID" id="63694852"/>
<dbReference type="EMBL" id="KK088433">
    <property type="protein sequence ID" value="EYE93037.1"/>
    <property type="molecule type" value="Genomic_DNA"/>
</dbReference>
<dbReference type="PANTHER" id="PTHR38797">
    <property type="entry name" value="NUCLEAR PORE COMPLEX PROTEIN NUP85-RELATED"/>
    <property type="match status" value="1"/>
</dbReference>
<dbReference type="OrthoDB" id="3350591at2759"/>
<name>A0A017S7Z4_ASPRC</name>
<evidence type="ECO:0000313" key="1">
    <source>
        <dbReference type="EMBL" id="EYE93037.1"/>
    </source>
</evidence>
<reference evidence="2" key="1">
    <citation type="journal article" date="2014" name="Nat. Commun.">
        <title>Genomic adaptations of the halophilic Dead Sea filamentous fungus Eurotium rubrum.</title>
        <authorList>
            <person name="Kis-Papo T."/>
            <person name="Weig A.R."/>
            <person name="Riley R."/>
            <person name="Persoh D."/>
            <person name="Salamov A."/>
            <person name="Sun H."/>
            <person name="Lipzen A."/>
            <person name="Wasser S.P."/>
            <person name="Rambold G."/>
            <person name="Grigoriev I.V."/>
            <person name="Nevo E."/>
        </authorList>
    </citation>
    <scope>NUCLEOTIDE SEQUENCE [LARGE SCALE GENOMIC DNA]</scope>
    <source>
        <strain evidence="2">CBS 135680</strain>
    </source>
</reference>
<dbReference type="Proteomes" id="UP000019804">
    <property type="component" value="Unassembled WGS sequence"/>
</dbReference>
<dbReference type="HOGENOM" id="CLU_035263_2_0_1"/>
<accession>A0A017S7Z4</accession>
<sequence>MAPFSSIGIECAVSQNPSVREQAIFDYLTTYLPADSSITPEEAVHHINALFSEDHNATVVSFLYWSWQLVFCIGPQLDYQQDPMQRFVALLEALEILPDILQGGAYPGRNSHANRLYVIMAFGEQWDSLRDNKEPSAKSARHLQNMNGLCAYMITRGLGCSSSYALETISTALEDEKLKEPQVRAAATWFTLRALLIYWFCQKQEDRRSDKRGALWTGKPEEGYSIARWMFWRGRLAELCVHPGVEKETIHICRAAKQAMDRVSKQVNGVRIVEKIMAFLQRMVGRKG</sequence>
<dbReference type="PANTHER" id="PTHR38797:SF4">
    <property type="entry name" value="NUCLEAR PORE COMPLEX PROTEIN NUP85"/>
    <property type="match status" value="1"/>
</dbReference>
<keyword evidence="2" id="KW-1185">Reference proteome</keyword>
<protein>
    <submittedName>
        <fullName evidence="1">Uncharacterized protein</fullName>
    </submittedName>
</protein>
<organism evidence="1 2">
    <name type="scientific">Aspergillus ruber (strain CBS 135680)</name>
    <dbReference type="NCBI Taxonomy" id="1388766"/>
    <lineage>
        <taxon>Eukaryota</taxon>
        <taxon>Fungi</taxon>
        <taxon>Dikarya</taxon>
        <taxon>Ascomycota</taxon>
        <taxon>Pezizomycotina</taxon>
        <taxon>Eurotiomycetes</taxon>
        <taxon>Eurotiomycetidae</taxon>
        <taxon>Eurotiales</taxon>
        <taxon>Aspergillaceae</taxon>
        <taxon>Aspergillus</taxon>
        <taxon>Aspergillus subgen. Aspergillus</taxon>
    </lineage>
</organism>
<evidence type="ECO:0000313" key="2">
    <source>
        <dbReference type="Proteomes" id="UP000019804"/>
    </source>
</evidence>
<dbReference type="InterPro" id="IPR022085">
    <property type="entry name" value="OpdG"/>
</dbReference>